<organism evidence="2">
    <name type="scientific">Oryza sativa subsp. japonica</name>
    <name type="common">Rice</name>
    <dbReference type="NCBI Taxonomy" id="39947"/>
    <lineage>
        <taxon>Eukaryota</taxon>
        <taxon>Viridiplantae</taxon>
        <taxon>Streptophyta</taxon>
        <taxon>Embryophyta</taxon>
        <taxon>Tracheophyta</taxon>
        <taxon>Spermatophyta</taxon>
        <taxon>Magnoliopsida</taxon>
        <taxon>Liliopsida</taxon>
        <taxon>Poales</taxon>
        <taxon>Poaceae</taxon>
        <taxon>BOP clade</taxon>
        <taxon>Oryzoideae</taxon>
        <taxon>Oryzeae</taxon>
        <taxon>Oryzinae</taxon>
        <taxon>Oryza</taxon>
        <taxon>Oryza sativa</taxon>
    </lineage>
</organism>
<dbReference type="PROSITE" id="PS50878">
    <property type="entry name" value="RT_POL"/>
    <property type="match status" value="1"/>
</dbReference>
<dbReference type="Pfam" id="PF00078">
    <property type="entry name" value="RVT_1"/>
    <property type="match status" value="1"/>
</dbReference>
<feature type="domain" description="Reverse transcriptase" evidence="1">
    <location>
        <begin position="30"/>
        <end position="306"/>
    </location>
</feature>
<dbReference type="InterPro" id="IPR026960">
    <property type="entry name" value="RVT-Znf"/>
</dbReference>
<reference evidence="2" key="3">
    <citation type="submission" date="2006-01" db="EMBL/GenBank/DDBJ databases">
        <authorList>
            <person name="Buell R."/>
        </authorList>
    </citation>
    <scope>NUCLEOTIDE SEQUENCE</scope>
</reference>
<dbReference type="Gene3D" id="3.10.10.20">
    <property type="match status" value="1"/>
</dbReference>
<dbReference type="EMBL" id="DP000011">
    <property type="protein sequence ID" value="ABA98003.1"/>
    <property type="molecule type" value="Genomic_DNA"/>
</dbReference>
<dbReference type="InterPro" id="IPR000477">
    <property type="entry name" value="RT_dom"/>
</dbReference>
<evidence type="ECO:0000313" key="2">
    <source>
        <dbReference type="EMBL" id="ABA98003.1"/>
    </source>
</evidence>
<gene>
    <name evidence="2" type="ordered locus">LOC_Os12g25070</name>
</gene>
<protein>
    <submittedName>
        <fullName evidence="2">Retrotransposon protein, putative, unclassified</fullName>
    </submittedName>
</protein>
<evidence type="ECO:0000259" key="1">
    <source>
        <dbReference type="PROSITE" id="PS50878"/>
    </source>
</evidence>
<dbReference type="Gene3D" id="3.30.70.2630">
    <property type="match status" value="1"/>
</dbReference>
<dbReference type="InterPro" id="IPR043502">
    <property type="entry name" value="DNA/RNA_pol_sf"/>
</dbReference>
<dbReference type="Pfam" id="PF13966">
    <property type="entry name" value="zf-RVT"/>
    <property type="match status" value="1"/>
</dbReference>
<dbReference type="PANTHER" id="PTHR33116">
    <property type="entry name" value="REVERSE TRANSCRIPTASE ZINC-BINDING DOMAIN-CONTAINING PROTEIN-RELATED-RELATED"/>
    <property type="match status" value="1"/>
</dbReference>
<dbReference type="CDD" id="cd01650">
    <property type="entry name" value="RT_nLTR_like"/>
    <property type="match status" value="1"/>
</dbReference>
<accession>Q2QS77</accession>
<proteinExistence type="predicted"/>
<reference evidence="2" key="2">
    <citation type="submission" date="2005-04" db="EMBL/GenBank/DDBJ databases">
        <authorList>
            <person name="Buell C.R."/>
            <person name="Wing R.A."/>
            <person name="McCombie W.A."/>
            <person name="Ouyang S."/>
        </authorList>
    </citation>
    <scope>NUCLEOTIDE SEQUENCE</scope>
</reference>
<name>Q2QS77_ORYSJ</name>
<dbReference type="AlphaFoldDB" id="Q2QS77"/>
<dbReference type="Gene3D" id="1.10.10.2210">
    <property type="match status" value="1"/>
</dbReference>
<reference evidence="2" key="1">
    <citation type="journal article" date="2005" name="BMC Biol.">
        <title>The sequence of rice chromosomes 11 and 12, rich in disease resistance genes and recent gene duplications.</title>
        <authorList>
            <consortium name="The rice chromosomes 11 and 12 sequencing consortia"/>
        </authorList>
    </citation>
    <scope>NUCLEOTIDE SEQUENCE [LARGE SCALE GENOMIC DNA]</scope>
</reference>
<sequence>MDLPQVNPDELDEPFTEEEVWAALKQMPAEKAPGLDGFNALNRAAITLLPKRNAPTLVTDFRPISLIHSVAKLISKVLAIRLARQMDGLISVAQSAFIKKRCIQDNFLYVRNVLRNLNASKKPTLFLKLDIARAFDSVSWEYLLELMQNMGFGPQWRNWICLLFSTATSKVVLNGDQGECIAHRRGLRQGDPLSPYLFILAIDPLQRLLHLSTEGGQLTNIGSRHARLRTSLDADDAAVFLNPVQSEVDVLITMLRDFGKATGLHVNLGKSLVAPIRCQEVDLDDVLRSYSGARASFPLTYLGLPLTPGRLRKVHFQPLQDKIKGRFSGWKPSLLYMGGRRIMVNSVLSAIPTYTLTVLKPPKQSLQEIDKARRRFLWVARDTPQLTEGVQDSIVWQWTTNGEYGAKSAYQFQFNGMVLSPSTKLSWEAWAPAKCKIFSWLVLQNRVWTTDRLQIRGWPNNYFCQLCFRNLETIDHLLFECPVSKQIWFGILTWLHQGHIIPKWNTSRNLLDWWTQGTSDPEATKQKGLRALFLLIAWEIWKERNARIFRAKEATVHQMISRIQEELGWWSMAGAKHIGRMLP</sequence>
<dbReference type="SUPFAM" id="SSF56672">
    <property type="entry name" value="DNA/RNA polymerases"/>
    <property type="match status" value="1"/>
</dbReference>
<dbReference type="PANTHER" id="PTHR33116:SF87">
    <property type="entry name" value="OS01G0158850 PROTEIN"/>
    <property type="match status" value="1"/>
</dbReference>